<protein>
    <submittedName>
        <fullName evidence="1">DUF1330 domain-containing protein</fullName>
    </submittedName>
</protein>
<dbReference type="SUPFAM" id="SSF54909">
    <property type="entry name" value="Dimeric alpha+beta barrel"/>
    <property type="match status" value="1"/>
</dbReference>
<organism evidence="1 2">
    <name type="scientific">Agaribacillus aureus</name>
    <dbReference type="NCBI Taxonomy" id="3051825"/>
    <lineage>
        <taxon>Bacteria</taxon>
        <taxon>Pseudomonadati</taxon>
        <taxon>Bacteroidota</taxon>
        <taxon>Cytophagia</taxon>
        <taxon>Cytophagales</taxon>
        <taxon>Splendidivirgaceae</taxon>
        <taxon>Agaribacillus</taxon>
    </lineage>
</organism>
<dbReference type="Proteomes" id="UP001172083">
    <property type="component" value="Unassembled WGS sequence"/>
</dbReference>
<dbReference type="RefSeq" id="WP_346757738.1">
    <property type="nucleotide sequence ID" value="NZ_JAUJEB010000001.1"/>
</dbReference>
<evidence type="ECO:0000313" key="2">
    <source>
        <dbReference type="Proteomes" id="UP001172083"/>
    </source>
</evidence>
<accession>A0ABT8L7M5</accession>
<keyword evidence="2" id="KW-1185">Reference proteome</keyword>
<reference evidence="1" key="1">
    <citation type="submission" date="2023-06" db="EMBL/GenBank/DDBJ databases">
        <title>Genomic of Agaribacillus aureum.</title>
        <authorList>
            <person name="Wang G."/>
        </authorList>
    </citation>
    <scope>NUCLEOTIDE SEQUENCE</scope>
    <source>
        <strain evidence="1">BMA12</strain>
    </source>
</reference>
<dbReference type="InterPro" id="IPR011008">
    <property type="entry name" value="Dimeric_a/b-barrel"/>
</dbReference>
<name>A0ABT8L7M5_9BACT</name>
<dbReference type="EMBL" id="JAUJEB010000001">
    <property type="protein sequence ID" value="MDN5212421.1"/>
    <property type="molecule type" value="Genomic_DNA"/>
</dbReference>
<evidence type="ECO:0000313" key="1">
    <source>
        <dbReference type="EMBL" id="MDN5212421.1"/>
    </source>
</evidence>
<sequence>MDVNSIIITIFFYVKKGQEEKFLEYEKRVLPILENYGGELVFRWRPGNSEYAYWRNEAPFEVHMLSFGSEKGLSNYLKDENRIKNAPLFQESILKTVLFEGSLKSSL</sequence>
<comment type="caution">
    <text evidence="1">The sequence shown here is derived from an EMBL/GenBank/DDBJ whole genome shotgun (WGS) entry which is preliminary data.</text>
</comment>
<gene>
    <name evidence="1" type="ORF">QQ020_10205</name>
</gene>
<proteinExistence type="predicted"/>